<dbReference type="RefSeq" id="WP_160559883.1">
    <property type="nucleotide sequence ID" value="NZ_QZDT01000012.1"/>
</dbReference>
<comment type="caution">
    <text evidence="6">The sequence shown here is derived from an EMBL/GenBank/DDBJ whole genome shotgun (WGS) entry which is preliminary data.</text>
</comment>
<evidence type="ECO:0000313" key="6">
    <source>
        <dbReference type="EMBL" id="NBJ92803.1"/>
    </source>
</evidence>
<keyword evidence="2" id="KW-0805">Transcription regulation</keyword>
<accession>A0A9X5BFQ7</accession>
<dbReference type="Pfam" id="PF13377">
    <property type="entry name" value="Peripla_BP_3"/>
    <property type="match status" value="1"/>
</dbReference>
<dbReference type="InterPro" id="IPR028082">
    <property type="entry name" value="Peripla_BP_I"/>
</dbReference>
<dbReference type="Gene3D" id="3.40.50.2300">
    <property type="match status" value="2"/>
</dbReference>
<dbReference type="PROSITE" id="PS00356">
    <property type="entry name" value="HTH_LACI_1"/>
    <property type="match status" value="1"/>
</dbReference>
<evidence type="ECO:0000313" key="7">
    <source>
        <dbReference type="Proteomes" id="UP001154420"/>
    </source>
</evidence>
<keyword evidence="1" id="KW-0678">Repressor</keyword>
<dbReference type="InterPro" id="IPR000843">
    <property type="entry name" value="HTH_LacI"/>
</dbReference>
<feature type="domain" description="HTH lacI-type" evidence="5">
    <location>
        <begin position="3"/>
        <end position="57"/>
    </location>
</feature>
<evidence type="ECO:0000259" key="5">
    <source>
        <dbReference type="PROSITE" id="PS50932"/>
    </source>
</evidence>
<evidence type="ECO:0000256" key="1">
    <source>
        <dbReference type="ARBA" id="ARBA00022491"/>
    </source>
</evidence>
<evidence type="ECO:0000256" key="4">
    <source>
        <dbReference type="ARBA" id="ARBA00023163"/>
    </source>
</evidence>
<organism evidence="6 7">
    <name type="scientific">Parablautia muri</name>
    <dbReference type="NCBI Taxonomy" id="2320879"/>
    <lineage>
        <taxon>Bacteria</taxon>
        <taxon>Bacillati</taxon>
        <taxon>Bacillota</taxon>
        <taxon>Clostridia</taxon>
        <taxon>Lachnospirales</taxon>
        <taxon>Lachnospiraceae</taxon>
        <taxon>Parablautia</taxon>
    </lineage>
</organism>
<reference evidence="6" key="1">
    <citation type="submission" date="2018-09" db="EMBL/GenBank/DDBJ databases">
        <title>Murine metabolic-syndrome-specific gut microbial biobank.</title>
        <authorList>
            <person name="Liu C."/>
        </authorList>
    </citation>
    <scope>NUCLEOTIDE SEQUENCE</scope>
    <source>
        <strain evidence="6">D42-62</strain>
    </source>
</reference>
<dbReference type="GO" id="GO:0000976">
    <property type="term" value="F:transcription cis-regulatory region binding"/>
    <property type="evidence" value="ECO:0007669"/>
    <property type="project" value="TreeGrafter"/>
</dbReference>
<dbReference type="GO" id="GO:0003700">
    <property type="term" value="F:DNA-binding transcription factor activity"/>
    <property type="evidence" value="ECO:0007669"/>
    <property type="project" value="TreeGrafter"/>
</dbReference>
<dbReference type="SUPFAM" id="SSF47413">
    <property type="entry name" value="lambda repressor-like DNA-binding domains"/>
    <property type="match status" value="1"/>
</dbReference>
<dbReference type="CDD" id="cd06267">
    <property type="entry name" value="PBP1_LacI_sugar_binding-like"/>
    <property type="match status" value="1"/>
</dbReference>
<dbReference type="CDD" id="cd01392">
    <property type="entry name" value="HTH_LacI"/>
    <property type="match status" value="1"/>
</dbReference>
<dbReference type="SMART" id="SM00354">
    <property type="entry name" value="HTH_LACI"/>
    <property type="match status" value="1"/>
</dbReference>
<dbReference type="PANTHER" id="PTHR30146:SF148">
    <property type="entry name" value="HTH-TYPE TRANSCRIPTIONAL REPRESSOR PURR-RELATED"/>
    <property type="match status" value="1"/>
</dbReference>
<evidence type="ECO:0000256" key="3">
    <source>
        <dbReference type="ARBA" id="ARBA00023125"/>
    </source>
</evidence>
<dbReference type="InterPro" id="IPR010982">
    <property type="entry name" value="Lambda_DNA-bd_dom_sf"/>
</dbReference>
<keyword evidence="4" id="KW-0804">Transcription</keyword>
<dbReference type="Gene3D" id="1.10.260.40">
    <property type="entry name" value="lambda repressor-like DNA-binding domains"/>
    <property type="match status" value="1"/>
</dbReference>
<dbReference type="PROSITE" id="PS50932">
    <property type="entry name" value="HTH_LACI_2"/>
    <property type="match status" value="1"/>
</dbReference>
<dbReference type="Proteomes" id="UP001154420">
    <property type="component" value="Unassembled WGS sequence"/>
</dbReference>
<dbReference type="SUPFAM" id="SSF53822">
    <property type="entry name" value="Periplasmic binding protein-like I"/>
    <property type="match status" value="1"/>
</dbReference>
<protein>
    <submittedName>
        <fullName evidence="6">LacI family transcriptional regulator</fullName>
    </submittedName>
</protein>
<dbReference type="PRINTS" id="PR00036">
    <property type="entry name" value="HTHLACI"/>
</dbReference>
<gene>
    <name evidence="6" type="ORF">D5281_09375</name>
</gene>
<dbReference type="PANTHER" id="PTHR30146">
    <property type="entry name" value="LACI-RELATED TRANSCRIPTIONAL REPRESSOR"/>
    <property type="match status" value="1"/>
</dbReference>
<sequence length="337" mass="37363">MEATIKDVARQAGVSTATVSRVINNTGGVRSDTVKRVMDAVKYVNYVPNIMARNLKTESSTIIGFVISNISNTHFTKMANKIESILREQGLNLIVCNTADDPNLELDHLQRMIAMHADGIILNTTCKNNDWICELSHKIPMVLVDRNITDPVFLGDFVGSNGYGGVMDLTKHLIEKGHRDIAIITSDLSTSTGRERLNGFSAAMRTIGIVVDDYYIYRYDSQHFSEEDGVAGCQYLMGLEKRPTAIVVINNEMTIGVYKYLHNNDISVPDDISVVSYGNINNSDLFRVEPTFATLNPNFIGEKAANLLLSRIEAPGRGNREIIFEPLLVVNESTKTL</sequence>
<dbReference type="InterPro" id="IPR046335">
    <property type="entry name" value="LacI/GalR-like_sensor"/>
</dbReference>
<proteinExistence type="predicted"/>
<dbReference type="AlphaFoldDB" id="A0A9X5BFQ7"/>
<dbReference type="EMBL" id="QZDT01000012">
    <property type="protein sequence ID" value="NBJ92803.1"/>
    <property type="molecule type" value="Genomic_DNA"/>
</dbReference>
<dbReference type="Pfam" id="PF00356">
    <property type="entry name" value="LacI"/>
    <property type="match status" value="1"/>
</dbReference>
<keyword evidence="3" id="KW-0238">DNA-binding</keyword>
<keyword evidence="7" id="KW-1185">Reference proteome</keyword>
<name>A0A9X5BFQ7_9FIRM</name>
<dbReference type="OrthoDB" id="9796186at2"/>
<evidence type="ECO:0000256" key="2">
    <source>
        <dbReference type="ARBA" id="ARBA00023015"/>
    </source>
</evidence>